<protein>
    <submittedName>
        <fullName evidence="1">Uncharacterized protein</fullName>
    </submittedName>
</protein>
<proteinExistence type="predicted"/>
<dbReference type="Proteomes" id="UP000519126">
    <property type="component" value="Unassembled WGS sequence"/>
</dbReference>
<accession>A0A7X9U4R2</accession>
<sequence length="127" mass="14902">MISSIDDIAKSYQNWYMDNLSYREQLLTLTLSTKIDEDKVVDYLISFNDVQYFALYDECDHFNDYHKYRDSGIVGVYSQSSLLDYVGHKTLVMDTRPNWGLKHYSVMTGMDFIHVITHKEPVVVRVS</sequence>
<organism evidence="1 2">
    <name type="scientific">Pseudoalteromonas arctica</name>
    <dbReference type="NCBI Taxonomy" id="394751"/>
    <lineage>
        <taxon>Bacteria</taxon>
        <taxon>Pseudomonadati</taxon>
        <taxon>Pseudomonadota</taxon>
        <taxon>Gammaproteobacteria</taxon>
        <taxon>Alteromonadales</taxon>
        <taxon>Pseudoalteromonadaceae</taxon>
        <taxon>Pseudoalteromonas</taxon>
    </lineage>
</organism>
<reference evidence="1 2" key="1">
    <citation type="submission" date="2020-04" db="EMBL/GenBank/DDBJ databases">
        <title>Genome Sequencing and Assembley of Pseudoalteromonas artica.</title>
        <authorList>
            <person name="Akerly B."/>
            <person name="Cook G."/>
        </authorList>
    </citation>
    <scope>NUCLEOTIDE SEQUENCE [LARGE SCALE GENOMIC DNA]</scope>
    <source>
        <strain evidence="1 2">NEC-BIFX-0059</strain>
    </source>
</reference>
<dbReference type="RefSeq" id="WP_024607231.1">
    <property type="nucleotide sequence ID" value="NZ_JABBCX010000002.1"/>
</dbReference>
<evidence type="ECO:0000313" key="1">
    <source>
        <dbReference type="EMBL" id="NMF47529.1"/>
    </source>
</evidence>
<comment type="caution">
    <text evidence="1">The sequence shown here is derived from an EMBL/GenBank/DDBJ whole genome shotgun (WGS) entry which is preliminary data.</text>
</comment>
<evidence type="ECO:0000313" key="2">
    <source>
        <dbReference type="Proteomes" id="UP000519126"/>
    </source>
</evidence>
<dbReference type="AlphaFoldDB" id="A0A7X9U4R2"/>
<dbReference type="EMBL" id="JABBCX010000002">
    <property type="protein sequence ID" value="NMF47529.1"/>
    <property type="molecule type" value="Genomic_DNA"/>
</dbReference>
<gene>
    <name evidence="1" type="ORF">HHL01_04970</name>
</gene>
<name>A0A7X9U4R2_9GAMM</name>